<dbReference type="HOGENOM" id="CLU_3071933_0_0_1"/>
<dbReference type="EnsemblPlants" id="OGLUM04G26850.1">
    <property type="protein sequence ID" value="OGLUM04G26850.1"/>
    <property type="gene ID" value="OGLUM04G26850"/>
</dbReference>
<organism evidence="1">
    <name type="scientific">Oryza glumipatula</name>
    <dbReference type="NCBI Taxonomy" id="40148"/>
    <lineage>
        <taxon>Eukaryota</taxon>
        <taxon>Viridiplantae</taxon>
        <taxon>Streptophyta</taxon>
        <taxon>Embryophyta</taxon>
        <taxon>Tracheophyta</taxon>
        <taxon>Spermatophyta</taxon>
        <taxon>Magnoliopsida</taxon>
        <taxon>Liliopsida</taxon>
        <taxon>Poales</taxon>
        <taxon>Poaceae</taxon>
        <taxon>BOP clade</taxon>
        <taxon>Oryzoideae</taxon>
        <taxon>Oryzeae</taxon>
        <taxon>Oryzinae</taxon>
        <taxon>Oryza</taxon>
    </lineage>
</organism>
<evidence type="ECO:0000313" key="2">
    <source>
        <dbReference type="Proteomes" id="UP000026961"/>
    </source>
</evidence>
<proteinExistence type="predicted"/>
<evidence type="ECO:0000313" key="1">
    <source>
        <dbReference type="EnsemblPlants" id="OGLUM04G26850.1"/>
    </source>
</evidence>
<accession>A0A0D9ZRF6</accession>
<reference evidence="1" key="1">
    <citation type="submission" date="2015-04" db="UniProtKB">
        <authorList>
            <consortium name="EnsemblPlants"/>
        </authorList>
    </citation>
    <scope>IDENTIFICATION</scope>
</reference>
<dbReference type="AlphaFoldDB" id="A0A0D9ZRF6"/>
<protein>
    <submittedName>
        <fullName evidence="1">Uncharacterized protein</fullName>
    </submittedName>
</protein>
<dbReference type="STRING" id="40148.A0A0D9ZRF6"/>
<reference evidence="1" key="2">
    <citation type="submission" date="2018-05" db="EMBL/GenBank/DDBJ databases">
        <title>OgluRS3 (Oryza glumaepatula Reference Sequence Version 3).</title>
        <authorList>
            <person name="Zhang J."/>
            <person name="Kudrna D."/>
            <person name="Lee S."/>
            <person name="Talag J."/>
            <person name="Welchert J."/>
            <person name="Wing R.A."/>
        </authorList>
    </citation>
    <scope>NUCLEOTIDE SEQUENCE [LARGE SCALE GENOMIC DNA]</scope>
</reference>
<dbReference type="Gramene" id="OGLUM04G26850.1">
    <property type="protein sequence ID" value="OGLUM04G26850.1"/>
    <property type="gene ID" value="OGLUM04G26850"/>
</dbReference>
<keyword evidence="2" id="KW-1185">Reference proteome</keyword>
<name>A0A0D9ZRF6_9ORYZ</name>
<dbReference type="Proteomes" id="UP000026961">
    <property type="component" value="Chromosome 4"/>
</dbReference>
<sequence>MAVARRWQWWLKLDGGKLMPLVSLATSNDDVKLIGSACNESCHVWMKIETDTE</sequence>